<dbReference type="CDD" id="cd03398">
    <property type="entry name" value="PAP2_haloperoxidase"/>
    <property type="match status" value="1"/>
</dbReference>
<feature type="domain" description="Vanadium-dependent haloperoxidase NapH1-like second helical-bundle" evidence="2">
    <location>
        <begin position="380"/>
        <end position="467"/>
    </location>
</feature>
<feature type="signal peptide" evidence="1">
    <location>
        <begin position="1"/>
        <end position="21"/>
    </location>
</feature>
<keyword evidence="4" id="KW-1185">Reference proteome</keyword>
<evidence type="ECO:0000313" key="4">
    <source>
        <dbReference type="Proteomes" id="UP000708148"/>
    </source>
</evidence>
<comment type="caution">
    <text evidence="3">The sequence shown here is derived from an EMBL/GenBank/DDBJ whole genome shotgun (WGS) entry which is preliminary data.</text>
</comment>
<accession>A0A8S1JFT7</accession>
<dbReference type="Pfam" id="PF22778">
    <property type="entry name" value="VCPO_2nd"/>
    <property type="match status" value="1"/>
</dbReference>
<name>A0A8S1JFT7_9CHLO</name>
<feature type="chain" id="PRO_5035721818" description="Vanadium-dependent haloperoxidase NapH1-like second helical-bundle domain-containing protein" evidence="1">
    <location>
        <begin position="22"/>
        <end position="570"/>
    </location>
</feature>
<protein>
    <recommendedName>
        <fullName evidence="2">Vanadium-dependent haloperoxidase NapH1-like second helical-bundle domain-containing protein</fullName>
    </recommendedName>
</protein>
<sequence>MDVRAALKAALLLGVLLCAQAQEAVYSREECPVLCTNEKEFETPLPEKPKCKDEPGARIQDWATVMLNQVKNNVKELNPPGVGRLLGIFSACVHDAAALGSPKMTPFYSRQQKKANDLANFEVEAAIDGAAFEALRSMFSEFDSFGLVVDFMRDLCGSSKVPKEGGVDIEGTGDSNGLKVTTRPFQKGELESAYEGDDSFALGNATCRDVIAAYTSDGFDTIGRPLPGTVVEAHVPFNEPQVKPGVTDCAAEIKSLDRWQPLCVPVAFMSEECNVQKFLAPTAREWHTFGLPSGDFLRPDGPPSFDTDEAEWRRQAFEVVEFSANLSDLTKMVAEHWADGPDSTTPPGHWYRIALEAAEVKELDLFETAKVIFLTGISLADAGVAAWDTKITFDHIRPITMIQCGYGGDLVDSWVGPYQGVAKNREAATWQPYQATTFVTPAFGGYISGHSTFSAASGGALDNFFGTAYVAPKCRRITEGSSLFEGRIDEGEPGFVEGLTNVPNKGPRTTGYAPATDVVLCWTTWDEAVEEAGISRLAGGIHIIADHTDGITVGKAVADLVYEKAKKNWM</sequence>
<dbReference type="SUPFAM" id="SSF48317">
    <property type="entry name" value="Acid phosphatase/Vanadium-dependent haloperoxidase"/>
    <property type="match status" value="1"/>
</dbReference>
<dbReference type="AlphaFoldDB" id="A0A8S1JFT7"/>
<dbReference type="InterPro" id="IPR055161">
    <property type="entry name" value="NapH1-like_2nd"/>
</dbReference>
<evidence type="ECO:0000313" key="3">
    <source>
        <dbReference type="EMBL" id="CAD7704987.1"/>
    </source>
</evidence>
<evidence type="ECO:0000256" key="1">
    <source>
        <dbReference type="SAM" id="SignalP"/>
    </source>
</evidence>
<reference evidence="3" key="1">
    <citation type="submission" date="2020-12" db="EMBL/GenBank/DDBJ databases">
        <authorList>
            <person name="Iha C."/>
        </authorList>
    </citation>
    <scope>NUCLEOTIDE SEQUENCE</scope>
</reference>
<dbReference type="Proteomes" id="UP000708148">
    <property type="component" value="Unassembled WGS sequence"/>
</dbReference>
<keyword evidence="1" id="KW-0732">Signal</keyword>
<organism evidence="3 4">
    <name type="scientific">Ostreobium quekettii</name>
    <dbReference type="NCBI Taxonomy" id="121088"/>
    <lineage>
        <taxon>Eukaryota</taxon>
        <taxon>Viridiplantae</taxon>
        <taxon>Chlorophyta</taxon>
        <taxon>core chlorophytes</taxon>
        <taxon>Ulvophyceae</taxon>
        <taxon>TCBD clade</taxon>
        <taxon>Bryopsidales</taxon>
        <taxon>Ostreobineae</taxon>
        <taxon>Ostreobiaceae</taxon>
        <taxon>Ostreobium</taxon>
    </lineage>
</organism>
<gene>
    <name evidence="3" type="ORF">OSTQU699_LOCUS10342</name>
</gene>
<dbReference type="InterPro" id="IPR036938">
    <property type="entry name" value="PAP2/HPO_sf"/>
</dbReference>
<evidence type="ECO:0000259" key="2">
    <source>
        <dbReference type="Pfam" id="PF22778"/>
    </source>
</evidence>
<dbReference type="Gene3D" id="1.10.606.10">
    <property type="entry name" value="Vanadium-containing Chloroperoxidase, domain 2"/>
    <property type="match status" value="1"/>
</dbReference>
<dbReference type="OrthoDB" id="9997027at2759"/>
<dbReference type="PANTHER" id="PTHR34599">
    <property type="entry name" value="PEROXIDASE-RELATED"/>
    <property type="match status" value="1"/>
</dbReference>
<dbReference type="PANTHER" id="PTHR34599:SF2">
    <property type="entry name" value="TRAF-TYPE DOMAIN-CONTAINING PROTEIN"/>
    <property type="match status" value="1"/>
</dbReference>
<dbReference type="EMBL" id="CAJHUC010002996">
    <property type="protein sequence ID" value="CAD7704987.1"/>
    <property type="molecule type" value="Genomic_DNA"/>
</dbReference>
<dbReference type="InterPro" id="IPR016119">
    <property type="entry name" value="Br/Cl_peroxidase_C"/>
</dbReference>
<dbReference type="GO" id="GO:0004601">
    <property type="term" value="F:peroxidase activity"/>
    <property type="evidence" value="ECO:0007669"/>
    <property type="project" value="InterPro"/>
</dbReference>
<dbReference type="InterPro" id="IPR052559">
    <property type="entry name" value="V-haloperoxidase"/>
</dbReference>
<proteinExistence type="predicted"/>